<feature type="compositionally biased region" description="Low complexity" evidence="4">
    <location>
        <begin position="239"/>
        <end position="253"/>
    </location>
</feature>
<dbReference type="SMART" id="SM00338">
    <property type="entry name" value="BRLZ"/>
    <property type="match status" value="1"/>
</dbReference>
<comment type="subcellular location">
    <subcellularLocation>
        <location evidence="2">Cytoplasm</location>
    </subcellularLocation>
    <subcellularLocation>
        <location evidence="1">Nucleus</location>
    </subcellularLocation>
</comment>
<protein>
    <recommendedName>
        <fullName evidence="5">BZIP domain-containing protein</fullName>
    </recommendedName>
</protein>
<dbReference type="SUPFAM" id="SSF57959">
    <property type="entry name" value="Leucine zipper domain"/>
    <property type="match status" value="1"/>
</dbReference>
<keyword evidence="3" id="KW-0539">Nucleus</keyword>
<accession>A0AAD2JVZ3</accession>
<dbReference type="Gene3D" id="1.10.238.100">
    <property type="entry name" value="YAP1 redox domain. Chain B"/>
    <property type="match status" value="1"/>
</dbReference>
<dbReference type="InterPro" id="IPR023167">
    <property type="entry name" value="Yap1_redox_dom_sf"/>
</dbReference>
<dbReference type="PANTHER" id="PTHR40621">
    <property type="entry name" value="TRANSCRIPTION FACTOR KAPC-RELATED"/>
    <property type="match status" value="1"/>
</dbReference>
<comment type="caution">
    <text evidence="6">The sequence shown here is derived from an EMBL/GenBank/DDBJ whole genome shotgun (WGS) entry which is preliminary data.</text>
</comment>
<dbReference type="Pfam" id="PF00170">
    <property type="entry name" value="bZIP_1"/>
    <property type="match status" value="1"/>
</dbReference>
<feature type="region of interest" description="Disordered" evidence="4">
    <location>
        <begin position="234"/>
        <end position="256"/>
    </location>
</feature>
<keyword evidence="7" id="KW-1185">Reference proteome</keyword>
<feature type="region of interest" description="Disordered" evidence="4">
    <location>
        <begin position="41"/>
        <end position="163"/>
    </location>
</feature>
<dbReference type="SUPFAM" id="SSF111430">
    <property type="entry name" value="YAP1 redox domain"/>
    <property type="match status" value="1"/>
</dbReference>
<dbReference type="GO" id="GO:0090575">
    <property type="term" value="C:RNA polymerase II transcription regulator complex"/>
    <property type="evidence" value="ECO:0007669"/>
    <property type="project" value="TreeGrafter"/>
</dbReference>
<gene>
    <name evidence="6" type="ORF">MYCIT1_LOCUS5644</name>
</gene>
<evidence type="ECO:0000256" key="1">
    <source>
        <dbReference type="ARBA" id="ARBA00004123"/>
    </source>
</evidence>
<sequence>MESYSTDLTPLWDLSQASSFSQMTDDDFLALLQKPNYTTAPFNAEFSIPTGVDPQSISQYPLPSITPPSTDSSPSPPHQDNRSPVEDNELKRKASTEDFDDDGPSSKNQHTANGKKTGNARRKSTGAVANAPAGPEENRLLKRKEQNRAAQRAFRERKEKHVKDLEDKVAELEAKNDQANSENENLRDLLTRLQNENVLLKGRAKNAEFTFSVPRSSGGSADAGSSSSLFTTPALTAMSTPSPSALSPTPGSSNPLDWSSLTSFDPAVLNLLDDTPQQTATDAAMSMDFGFGSPKPDSASKGLNGYTTIASNPMFTSFTSAFDHPAHRSQSSGSSSVAGPSNSSSPSMSANPGANAFNFDINSLSAWSTPNPDGQFDDLFGGIMGSSMDFEQFNVLMNSPPGSSVSPVAHHATLLNRSPAASISSSTSSKSPDPLFTTIRETGSDTDLDMETMGECPKTREGLRSEVTTLGSSPFAPPVVAVVRKPGPGAASTITCQGSSFPKTERSEKNLEILEAWRTVTSNPEFRDTDIADLCSEFSAKARCDGTKVVLEPANVRNIIEGLAINRQSHAA</sequence>
<dbReference type="InterPro" id="IPR046347">
    <property type="entry name" value="bZIP_sf"/>
</dbReference>
<feature type="compositionally biased region" description="Low complexity" evidence="4">
    <location>
        <begin position="329"/>
        <end position="351"/>
    </location>
</feature>
<dbReference type="GO" id="GO:0001228">
    <property type="term" value="F:DNA-binding transcription activator activity, RNA polymerase II-specific"/>
    <property type="evidence" value="ECO:0007669"/>
    <property type="project" value="TreeGrafter"/>
</dbReference>
<evidence type="ECO:0000259" key="5">
    <source>
        <dbReference type="PROSITE" id="PS50217"/>
    </source>
</evidence>
<dbReference type="GO" id="GO:0033554">
    <property type="term" value="P:cellular response to stress"/>
    <property type="evidence" value="ECO:0007669"/>
    <property type="project" value="UniProtKB-ARBA"/>
</dbReference>
<dbReference type="GO" id="GO:0000976">
    <property type="term" value="F:transcription cis-regulatory region binding"/>
    <property type="evidence" value="ECO:0007669"/>
    <property type="project" value="InterPro"/>
</dbReference>
<dbReference type="PANTHER" id="PTHR40621:SF6">
    <property type="entry name" value="AP-1-LIKE TRANSCRIPTION FACTOR YAP1-RELATED"/>
    <property type="match status" value="1"/>
</dbReference>
<dbReference type="CDD" id="cd14688">
    <property type="entry name" value="bZIP_YAP"/>
    <property type="match status" value="1"/>
</dbReference>
<dbReference type="EMBL" id="CAVNYO010000078">
    <property type="protein sequence ID" value="CAK5264999.1"/>
    <property type="molecule type" value="Genomic_DNA"/>
</dbReference>
<proteinExistence type="predicted"/>
<dbReference type="AlphaFoldDB" id="A0AAD2JVZ3"/>
<dbReference type="GO" id="GO:0005737">
    <property type="term" value="C:cytoplasm"/>
    <property type="evidence" value="ECO:0007669"/>
    <property type="project" value="UniProtKB-SubCell"/>
</dbReference>
<name>A0AAD2JVZ3_9AGAR</name>
<feature type="compositionally biased region" description="Polar residues" evidence="4">
    <location>
        <begin position="105"/>
        <end position="116"/>
    </location>
</feature>
<organism evidence="6 7">
    <name type="scientific">Mycena citricolor</name>
    <dbReference type="NCBI Taxonomy" id="2018698"/>
    <lineage>
        <taxon>Eukaryota</taxon>
        <taxon>Fungi</taxon>
        <taxon>Dikarya</taxon>
        <taxon>Basidiomycota</taxon>
        <taxon>Agaricomycotina</taxon>
        <taxon>Agaricomycetes</taxon>
        <taxon>Agaricomycetidae</taxon>
        <taxon>Agaricales</taxon>
        <taxon>Marasmiineae</taxon>
        <taxon>Mycenaceae</taxon>
        <taxon>Mycena</taxon>
    </lineage>
</organism>
<feature type="domain" description="BZIP" evidence="5">
    <location>
        <begin position="137"/>
        <end position="200"/>
    </location>
</feature>
<evidence type="ECO:0000313" key="7">
    <source>
        <dbReference type="Proteomes" id="UP001295794"/>
    </source>
</evidence>
<dbReference type="PROSITE" id="PS00036">
    <property type="entry name" value="BZIP_BASIC"/>
    <property type="match status" value="1"/>
</dbReference>
<evidence type="ECO:0000256" key="2">
    <source>
        <dbReference type="ARBA" id="ARBA00004496"/>
    </source>
</evidence>
<feature type="region of interest" description="Disordered" evidence="4">
    <location>
        <begin position="323"/>
        <end position="351"/>
    </location>
</feature>
<feature type="compositionally biased region" description="Basic and acidic residues" evidence="4">
    <location>
        <begin position="136"/>
        <end position="163"/>
    </location>
</feature>
<dbReference type="InterPro" id="IPR050936">
    <property type="entry name" value="AP-1-like"/>
</dbReference>
<dbReference type="InterPro" id="IPR004827">
    <property type="entry name" value="bZIP"/>
</dbReference>
<evidence type="ECO:0000256" key="4">
    <source>
        <dbReference type="SAM" id="MobiDB-lite"/>
    </source>
</evidence>
<evidence type="ECO:0000256" key="3">
    <source>
        <dbReference type="ARBA" id="ARBA00023242"/>
    </source>
</evidence>
<dbReference type="InterPro" id="IPR013910">
    <property type="entry name" value="TF_PAP1"/>
</dbReference>
<feature type="compositionally biased region" description="Basic and acidic residues" evidence="4">
    <location>
        <begin position="79"/>
        <end position="96"/>
    </location>
</feature>
<evidence type="ECO:0000313" key="6">
    <source>
        <dbReference type="EMBL" id="CAK5264999.1"/>
    </source>
</evidence>
<dbReference type="Pfam" id="PF08601">
    <property type="entry name" value="PAP1"/>
    <property type="match status" value="1"/>
</dbReference>
<reference evidence="6" key="1">
    <citation type="submission" date="2023-11" db="EMBL/GenBank/DDBJ databases">
        <authorList>
            <person name="De Vega J J."/>
            <person name="De Vega J J."/>
        </authorList>
    </citation>
    <scope>NUCLEOTIDE SEQUENCE</scope>
</reference>
<dbReference type="PROSITE" id="PS50217">
    <property type="entry name" value="BZIP"/>
    <property type="match status" value="1"/>
</dbReference>
<dbReference type="Proteomes" id="UP001295794">
    <property type="component" value="Unassembled WGS sequence"/>
</dbReference>
<feature type="compositionally biased region" description="Low complexity" evidence="4">
    <location>
        <begin position="61"/>
        <end position="73"/>
    </location>
</feature>
<dbReference type="Gene3D" id="1.20.5.170">
    <property type="match status" value="1"/>
</dbReference>